<evidence type="ECO:0000313" key="3">
    <source>
        <dbReference type="Proteomes" id="UP000660729"/>
    </source>
</evidence>
<feature type="domain" description="Enoyl reductase (ER)" evidence="1">
    <location>
        <begin position="22"/>
        <end position="352"/>
    </location>
</feature>
<name>A0A8H6RV43_9PEZI</name>
<keyword evidence="3" id="KW-1185">Reference proteome</keyword>
<organism evidence="2 3">
    <name type="scientific">Pseudocercospora fuligena</name>
    <dbReference type="NCBI Taxonomy" id="685502"/>
    <lineage>
        <taxon>Eukaryota</taxon>
        <taxon>Fungi</taxon>
        <taxon>Dikarya</taxon>
        <taxon>Ascomycota</taxon>
        <taxon>Pezizomycotina</taxon>
        <taxon>Dothideomycetes</taxon>
        <taxon>Dothideomycetidae</taxon>
        <taxon>Mycosphaerellales</taxon>
        <taxon>Mycosphaerellaceae</taxon>
        <taxon>Pseudocercospora</taxon>
    </lineage>
</organism>
<reference evidence="2" key="1">
    <citation type="submission" date="2020-04" db="EMBL/GenBank/DDBJ databases">
        <title>Draft genome resource of the tomato pathogen Pseudocercospora fuligena.</title>
        <authorList>
            <person name="Zaccaron A."/>
        </authorList>
    </citation>
    <scope>NUCLEOTIDE SEQUENCE</scope>
    <source>
        <strain evidence="2">PF001</strain>
    </source>
</reference>
<dbReference type="SMART" id="SM00829">
    <property type="entry name" value="PKS_ER"/>
    <property type="match status" value="1"/>
</dbReference>
<dbReference type="InterPro" id="IPR052711">
    <property type="entry name" value="Zinc_ADH-like"/>
</dbReference>
<dbReference type="PANTHER" id="PTHR45033:SF2">
    <property type="entry name" value="ZINC-TYPE ALCOHOL DEHYDROGENASE-LIKE PROTEIN C1773.06C"/>
    <property type="match status" value="1"/>
</dbReference>
<evidence type="ECO:0000313" key="2">
    <source>
        <dbReference type="EMBL" id="KAF7197928.1"/>
    </source>
</evidence>
<dbReference type="InterPro" id="IPR013149">
    <property type="entry name" value="ADH-like_C"/>
</dbReference>
<dbReference type="CDD" id="cd08276">
    <property type="entry name" value="MDR7"/>
    <property type="match status" value="1"/>
</dbReference>
<comment type="caution">
    <text evidence="2">The sequence shown here is derived from an EMBL/GenBank/DDBJ whole genome shotgun (WGS) entry which is preliminary data.</text>
</comment>
<dbReference type="InterPro" id="IPR036291">
    <property type="entry name" value="NAD(P)-bd_dom_sf"/>
</dbReference>
<dbReference type="EMBL" id="JABCIY010000004">
    <property type="protein sequence ID" value="KAF7197928.1"/>
    <property type="molecule type" value="Genomic_DNA"/>
</dbReference>
<dbReference type="InterPro" id="IPR013154">
    <property type="entry name" value="ADH-like_N"/>
</dbReference>
<dbReference type="AlphaFoldDB" id="A0A8H6RV43"/>
<protein>
    <submittedName>
        <fullName evidence="2">Zinc-type alcohol dehydrogenase-like protein</fullName>
    </submittedName>
</protein>
<dbReference type="InterPro" id="IPR011032">
    <property type="entry name" value="GroES-like_sf"/>
</dbReference>
<dbReference type="Pfam" id="PF00107">
    <property type="entry name" value="ADH_zinc_N"/>
    <property type="match status" value="1"/>
</dbReference>
<dbReference type="Gene3D" id="3.40.50.720">
    <property type="entry name" value="NAD(P)-binding Rossmann-like Domain"/>
    <property type="match status" value="1"/>
</dbReference>
<evidence type="ECO:0000259" key="1">
    <source>
        <dbReference type="SMART" id="SM00829"/>
    </source>
</evidence>
<dbReference type="Gene3D" id="3.90.180.10">
    <property type="entry name" value="Medium-chain alcohol dehydrogenases, catalytic domain"/>
    <property type="match status" value="1"/>
</dbReference>
<gene>
    <name evidence="2" type="ORF">HII31_00642</name>
</gene>
<dbReference type="Proteomes" id="UP000660729">
    <property type="component" value="Unassembled WGS sequence"/>
</dbReference>
<accession>A0A8H6RV43</accession>
<dbReference type="GO" id="GO:0016491">
    <property type="term" value="F:oxidoreductase activity"/>
    <property type="evidence" value="ECO:0007669"/>
    <property type="project" value="InterPro"/>
</dbReference>
<proteinExistence type="predicted"/>
<dbReference type="SUPFAM" id="SSF51735">
    <property type="entry name" value="NAD(P)-binding Rossmann-fold domains"/>
    <property type="match status" value="1"/>
</dbReference>
<dbReference type="OrthoDB" id="9930022at2759"/>
<dbReference type="Pfam" id="PF08240">
    <property type="entry name" value="ADH_N"/>
    <property type="match status" value="1"/>
</dbReference>
<dbReference type="SUPFAM" id="SSF50129">
    <property type="entry name" value="GroES-like"/>
    <property type="match status" value="1"/>
</dbReference>
<dbReference type="PANTHER" id="PTHR45033">
    <property type="match status" value="1"/>
</dbReference>
<dbReference type="InterPro" id="IPR020843">
    <property type="entry name" value="ER"/>
</dbReference>
<sequence>MSTYRTYHIRKPSPSVLESQPGFHSLTIEHDAIPTLKANEVLVKIHAVSLNYRDLWMPANIARYPTPEGLIPCSDCAGEITQLGPSAKKFAIGDRVCPIMIQTWIYGQKDLLKNWKSVLGNPRDGVLREYAVFDEEGLVKIPEHLSWQEAACLPCAYVTAWNALFGGDRSLKLGDTLLTHGTGPVSLAAVQFAVAAGAEIIATTSTKAKEERLRGMGVRHVINYRDIENWGEEAKKLSFESRGADFVVDIGGMGTLEQSYKAVRTDGVILGVGQRGGKVDEKDGVGIDEAFQYSASFRKVMVGSRQTFEEMCRAIRVSGFQPMVDEKVFAFEDAREAYRYLYDQKHLGNVVIGVG</sequence>